<name>A0ABQ8QUC2_9AGAR</name>
<accession>A0ABQ8QUC2</accession>
<sequence>MEEPEWKWNKLSMIMKNFHDGFKEEFNTLYELSDGSFNKRGWSLGIYLESAKRFNSHLTMHHTIEETYLFPILGKRMKQFSESEGLHLKSHKGIHDGLEKLEGLIQQYKSEPNTYDPTKMRACLDSFRDVLFSHLDQEVEDLRGDNLKKFFTLQEVENIPV</sequence>
<keyword evidence="3" id="KW-1185">Reference proteome</keyword>
<reference evidence="2" key="1">
    <citation type="submission" date="2022-08" db="EMBL/GenBank/DDBJ databases">
        <authorList>
            <consortium name="DOE Joint Genome Institute"/>
            <person name="Min B."/>
            <person name="Riley R."/>
            <person name="Sierra-Patev S."/>
            <person name="Naranjo-Ortiz M."/>
            <person name="Looney B."/>
            <person name="Konkel Z."/>
            <person name="Slot J.C."/>
            <person name="Sakamoto Y."/>
            <person name="Steenwyk J.L."/>
            <person name="Rokas A."/>
            <person name="Carro J."/>
            <person name="Camarero S."/>
            <person name="Ferreira P."/>
            <person name="Molpeceres G."/>
            <person name="Ruiz-Duenas F.J."/>
            <person name="Serrano A."/>
            <person name="Henrissat B."/>
            <person name="Drula E."/>
            <person name="Hughes K.W."/>
            <person name="Mata J.L."/>
            <person name="Ishikawa N.K."/>
            <person name="Vargas-Isla R."/>
            <person name="Ushijima S."/>
            <person name="Smith C.A."/>
            <person name="Ahrendt S."/>
            <person name="Andreopoulos W."/>
            <person name="He G."/>
            <person name="Labutti K."/>
            <person name="Lipzen A."/>
            <person name="Ng V."/>
            <person name="Sandor L."/>
            <person name="Barry K."/>
            <person name="Martinez A.T."/>
            <person name="Xiao Y."/>
            <person name="Gibbons J.G."/>
            <person name="Terashima K."/>
            <person name="Hibbett D.S."/>
            <person name="Grigoriev I.V."/>
        </authorList>
    </citation>
    <scope>NUCLEOTIDE SEQUENCE</scope>
    <source>
        <strain evidence="2">TFB10827</strain>
    </source>
</reference>
<organism evidence="2 3">
    <name type="scientific">Lentinula boryana</name>
    <dbReference type="NCBI Taxonomy" id="40481"/>
    <lineage>
        <taxon>Eukaryota</taxon>
        <taxon>Fungi</taxon>
        <taxon>Dikarya</taxon>
        <taxon>Basidiomycota</taxon>
        <taxon>Agaricomycotina</taxon>
        <taxon>Agaricomycetes</taxon>
        <taxon>Agaricomycetidae</taxon>
        <taxon>Agaricales</taxon>
        <taxon>Marasmiineae</taxon>
        <taxon>Omphalotaceae</taxon>
        <taxon>Lentinula</taxon>
    </lineage>
</organism>
<proteinExistence type="predicted"/>
<comment type="caution">
    <text evidence="2">The sequence shown here is derived from an EMBL/GenBank/DDBJ whole genome shotgun (WGS) entry which is preliminary data.</text>
</comment>
<evidence type="ECO:0000259" key="1">
    <source>
        <dbReference type="Pfam" id="PF01814"/>
    </source>
</evidence>
<protein>
    <recommendedName>
        <fullName evidence="1">Hemerythrin-like domain-containing protein</fullName>
    </recommendedName>
</protein>
<dbReference type="PANTHER" id="PTHR38048:SF1">
    <property type="entry name" value="HEMERYTHRIN-LIKE DOMAIN-CONTAINING PROTEIN"/>
    <property type="match status" value="1"/>
</dbReference>
<feature type="domain" description="Hemerythrin-like" evidence="1">
    <location>
        <begin position="14"/>
        <end position="140"/>
    </location>
</feature>
<dbReference type="Proteomes" id="UP001163828">
    <property type="component" value="Unassembled WGS sequence"/>
</dbReference>
<dbReference type="EMBL" id="MU790504">
    <property type="protein sequence ID" value="KAJ4002090.1"/>
    <property type="molecule type" value="Genomic_DNA"/>
</dbReference>
<evidence type="ECO:0000313" key="2">
    <source>
        <dbReference type="EMBL" id="KAJ4002090.1"/>
    </source>
</evidence>
<evidence type="ECO:0000313" key="3">
    <source>
        <dbReference type="Proteomes" id="UP001163828"/>
    </source>
</evidence>
<dbReference type="Pfam" id="PF01814">
    <property type="entry name" value="Hemerythrin"/>
    <property type="match status" value="1"/>
</dbReference>
<dbReference type="Gene3D" id="1.20.120.520">
    <property type="entry name" value="nmb1532 protein domain like"/>
    <property type="match status" value="1"/>
</dbReference>
<gene>
    <name evidence="2" type="ORF">F5050DRAFT_801000</name>
</gene>
<dbReference type="InterPro" id="IPR053206">
    <property type="entry name" value="Dimeric_xanthone_biosynth"/>
</dbReference>
<dbReference type="CDD" id="cd12108">
    <property type="entry name" value="Hr-like"/>
    <property type="match status" value="1"/>
</dbReference>
<dbReference type="InterPro" id="IPR012312">
    <property type="entry name" value="Hemerythrin-like"/>
</dbReference>
<dbReference type="PANTHER" id="PTHR38048">
    <property type="entry name" value="EXPRESSED PROTEIN"/>
    <property type="match status" value="1"/>
</dbReference>